<dbReference type="RefSeq" id="WP_102163802.1">
    <property type="nucleotide sequence ID" value="NZ_JAWGPN010000007.1"/>
</dbReference>
<dbReference type="InterPro" id="IPR021145">
    <property type="entry name" value="Portal_protein_SPP1_Gp6-like"/>
</dbReference>
<proteinExistence type="predicted"/>
<dbReference type="Proteomes" id="UP000235723">
    <property type="component" value="Unassembled WGS sequence"/>
</dbReference>
<dbReference type="AlphaFoldDB" id="A0A2N6SUG7"/>
<dbReference type="Pfam" id="PF05133">
    <property type="entry name" value="SPP1_portal"/>
    <property type="match status" value="1"/>
</dbReference>
<sequence length="453" mass="52360">MTTHVTETINLVNDSIDKEFTISEDSGMTPELLDKFIQRHKNNIGHYQKLKNMYETVYPISFKPKKEDSFKPDNRLSVNFAKYIVDTFNGYFIGNPIKSTHENKKVNDYLDFLDSYNNQDDNNAELSKICSIYGHGFELIFNDENGRIGLTYLNPMQAFLVFDESIRRKVLYCVRYYKNSDGKIEGTFSDNRNITHFMYTDDGLKFISEEEHYFNDVPVVEYVENAERKGIFESVESLINAFNKSISEKANDVDYYADAYMKILGEKLDEDVIKNLRDYRIINVSGENSEKVVVDFLAKPNSDTTQENLLDRLERLIFQISMVANISDENFAQSTGVSLKYKLQAMDNLARTKERKFTAGLNRRYKIIANYPGSPLDGDDWVKIRYKFTRNVPSNLLEETEIARNLSGIVSEETQVNVLSIVDNAKDEIENKRKDIEGSDGFMRVVDEEPKPV</sequence>
<reference evidence="1 2" key="1">
    <citation type="submission" date="2017-09" db="EMBL/GenBank/DDBJ databases">
        <title>Bacterial strain isolated from the female urinary microbiota.</title>
        <authorList>
            <person name="Thomas-White K."/>
            <person name="Kumar N."/>
            <person name="Forster S."/>
            <person name="Putonti C."/>
            <person name="Lawley T."/>
            <person name="Wolfe A.J."/>
        </authorList>
    </citation>
    <scope>NUCLEOTIDE SEQUENCE [LARGE SCALE GENOMIC DNA]</scope>
    <source>
        <strain evidence="1 2">UMB0115</strain>
    </source>
</reference>
<dbReference type="EMBL" id="PNHD01000002">
    <property type="protein sequence ID" value="PMC60704.1"/>
    <property type="molecule type" value="Genomic_DNA"/>
</dbReference>
<accession>A0A2N6SUG7</accession>
<organism evidence="1 2">
    <name type="scientific">Finegoldia magna</name>
    <name type="common">Peptostreptococcus magnus</name>
    <dbReference type="NCBI Taxonomy" id="1260"/>
    <lineage>
        <taxon>Bacteria</taxon>
        <taxon>Bacillati</taxon>
        <taxon>Bacillota</taxon>
        <taxon>Tissierellia</taxon>
        <taxon>Tissierellales</taxon>
        <taxon>Peptoniphilaceae</taxon>
        <taxon>Finegoldia</taxon>
    </lineage>
</organism>
<dbReference type="InterPro" id="IPR006428">
    <property type="entry name" value="Portal_SPP1-type"/>
</dbReference>
<comment type="caution">
    <text evidence="1">The sequence shown here is derived from an EMBL/GenBank/DDBJ whole genome shotgun (WGS) entry which is preliminary data.</text>
</comment>
<name>A0A2N6SUG7_FINMA</name>
<gene>
    <name evidence="1" type="ORF">CJ208_02215</name>
</gene>
<evidence type="ECO:0000313" key="1">
    <source>
        <dbReference type="EMBL" id="PMC60704.1"/>
    </source>
</evidence>
<protein>
    <submittedName>
        <fullName evidence="1">Phage portal protein</fullName>
    </submittedName>
</protein>
<dbReference type="NCBIfam" id="TIGR01538">
    <property type="entry name" value="portal_SPP1"/>
    <property type="match status" value="1"/>
</dbReference>
<evidence type="ECO:0000313" key="2">
    <source>
        <dbReference type="Proteomes" id="UP000235723"/>
    </source>
</evidence>